<dbReference type="AlphaFoldDB" id="A0A831LSK5"/>
<gene>
    <name evidence="3" type="ORF">ENN90_14030</name>
</gene>
<keyword evidence="1" id="KW-1133">Transmembrane helix</keyword>
<evidence type="ECO:0000313" key="3">
    <source>
        <dbReference type="EMBL" id="HDR52713.1"/>
    </source>
</evidence>
<protein>
    <submittedName>
        <fullName evidence="3">PASTA domain-containing protein</fullName>
    </submittedName>
</protein>
<sequence>MSFTRFLTSRTFLIQLLIAAVLLAVLIFFTMRGLKTYTRHGESNPVPDFSGMLPAEAARTAQNRDLKIEIVDSLFLEEAAPGVVVDQVPRPGHGVKQNRTIFLTVNSVNPEMATLPKLTDISFRQAQVLIENAGLQLGNISYRPSEYNNLVLNVQIDSTDIFPGKQLPKGSFIDLVVGREHGNQTTPLPDLAGFTVEEAQNKLTEAMLNTGVVLYDESVVTSEDSLNARIWRQRPTPRTSGTVLLGSSIDLWVTADSLKINEALGLEFFQ</sequence>
<evidence type="ECO:0000256" key="1">
    <source>
        <dbReference type="SAM" id="Phobius"/>
    </source>
</evidence>
<accession>A0A831LSK5</accession>
<dbReference type="CDD" id="cd06577">
    <property type="entry name" value="PASTA_pknB"/>
    <property type="match status" value="3"/>
</dbReference>
<dbReference type="SMART" id="SM00740">
    <property type="entry name" value="PASTA"/>
    <property type="match status" value="3"/>
</dbReference>
<name>A0A831LSK5_9BACT</name>
<dbReference type="Proteomes" id="UP000886047">
    <property type="component" value="Unassembled WGS sequence"/>
</dbReference>
<dbReference type="EMBL" id="DSDK01000787">
    <property type="protein sequence ID" value="HDR52713.1"/>
    <property type="molecule type" value="Genomic_DNA"/>
</dbReference>
<feature type="domain" description="PASTA" evidence="2">
    <location>
        <begin position="109"/>
        <end position="179"/>
    </location>
</feature>
<dbReference type="SUPFAM" id="SSF54184">
    <property type="entry name" value="Penicillin-binding protein 2x (pbp-2x), c-terminal domain"/>
    <property type="match status" value="1"/>
</dbReference>
<keyword evidence="1" id="KW-0812">Transmembrane</keyword>
<dbReference type="Gene3D" id="3.30.10.20">
    <property type="match status" value="3"/>
</dbReference>
<feature type="domain" description="PASTA" evidence="2">
    <location>
        <begin position="41"/>
        <end position="107"/>
    </location>
</feature>
<comment type="caution">
    <text evidence="3">The sequence shown here is derived from an EMBL/GenBank/DDBJ whole genome shotgun (WGS) entry which is preliminary data.</text>
</comment>
<reference evidence="3" key="1">
    <citation type="journal article" date="2020" name="mSystems">
        <title>Genome- and Community-Level Interaction Insights into Carbon Utilization and Element Cycling Functions of Hydrothermarchaeota in Hydrothermal Sediment.</title>
        <authorList>
            <person name="Zhou Z."/>
            <person name="Liu Y."/>
            <person name="Xu W."/>
            <person name="Pan J."/>
            <person name="Luo Z.H."/>
            <person name="Li M."/>
        </authorList>
    </citation>
    <scope>NUCLEOTIDE SEQUENCE [LARGE SCALE GENOMIC DNA]</scope>
    <source>
        <strain evidence="3">SpSt-1217</strain>
    </source>
</reference>
<feature type="domain" description="PASTA" evidence="2">
    <location>
        <begin position="182"/>
        <end position="255"/>
    </location>
</feature>
<proteinExistence type="predicted"/>
<dbReference type="InterPro" id="IPR005543">
    <property type="entry name" value="PASTA_dom"/>
</dbReference>
<keyword evidence="1" id="KW-0472">Membrane</keyword>
<dbReference type="Pfam" id="PF03793">
    <property type="entry name" value="PASTA"/>
    <property type="match status" value="1"/>
</dbReference>
<feature type="transmembrane region" description="Helical" evidence="1">
    <location>
        <begin position="12"/>
        <end position="31"/>
    </location>
</feature>
<dbReference type="PROSITE" id="PS51178">
    <property type="entry name" value="PASTA"/>
    <property type="match status" value="3"/>
</dbReference>
<evidence type="ECO:0000259" key="2">
    <source>
        <dbReference type="PROSITE" id="PS51178"/>
    </source>
</evidence>
<organism evidence="3">
    <name type="scientific">Mariniphaga anaerophila</name>
    <dbReference type="NCBI Taxonomy" id="1484053"/>
    <lineage>
        <taxon>Bacteria</taxon>
        <taxon>Pseudomonadati</taxon>
        <taxon>Bacteroidota</taxon>
        <taxon>Bacteroidia</taxon>
        <taxon>Marinilabiliales</taxon>
        <taxon>Prolixibacteraceae</taxon>
        <taxon>Mariniphaga</taxon>
    </lineage>
</organism>